<dbReference type="Gene3D" id="2.30.30.830">
    <property type="match status" value="1"/>
</dbReference>
<feature type="compositionally biased region" description="Basic and acidic residues" evidence="1">
    <location>
        <begin position="64"/>
        <end position="78"/>
    </location>
</feature>
<dbReference type="EMBL" id="PDPS01000028">
    <property type="protein sequence ID" value="PID57240.1"/>
    <property type="molecule type" value="Genomic_DNA"/>
</dbReference>
<feature type="chain" id="PRO_5014707098" description="Pilus assembly protein PilP" evidence="2">
    <location>
        <begin position="27"/>
        <end position="195"/>
    </location>
</feature>
<name>A0A2G6E575_9BACT</name>
<protein>
    <recommendedName>
        <fullName evidence="5">Pilus assembly protein PilP</fullName>
    </recommendedName>
</protein>
<evidence type="ECO:0008006" key="5">
    <source>
        <dbReference type="Google" id="ProtNLM"/>
    </source>
</evidence>
<feature type="region of interest" description="Disordered" evidence="1">
    <location>
        <begin position="33"/>
        <end position="78"/>
    </location>
</feature>
<organism evidence="3 4">
    <name type="scientific">candidate division KSB3 bacterium</name>
    <dbReference type="NCBI Taxonomy" id="2044937"/>
    <lineage>
        <taxon>Bacteria</taxon>
        <taxon>candidate division KSB3</taxon>
    </lineage>
</organism>
<dbReference type="InterPro" id="IPR007446">
    <property type="entry name" value="PilP"/>
</dbReference>
<accession>A0A2G6E575</accession>
<feature type="signal peptide" evidence="2">
    <location>
        <begin position="1"/>
        <end position="26"/>
    </location>
</feature>
<dbReference type="Proteomes" id="UP000229740">
    <property type="component" value="Unassembled WGS sequence"/>
</dbReference>
<keyword evidence="2" id="KW-0732">Signal</keyword>
<dbReference type="PROSITE" id="PS51257">
    <property type="entry name" value="PROKAR_LIPOPROTEIN"/>
    <property type="match status" value="1"/>
</dbReference>
<gene>
    <name evidence="3" type="ORF">CSB45_08420</name>
</gene>
<dbReference type="Pfam" id="PF04351">
    <property type="entry name" value="PilP"/>
    <property type="match status" value="1"/>
</dbReference>
<sequence>MFEKNNRSTCLLVCGLVCVVMMVFFAGCEQAPPPPPPVKIEKTEPPPPPPENNVVDEAMTLDEDASKEPEYEYDPAGRREPFSSLVQDQTLELPDVIVPPDPEIQRTPLQKFEVNTLRVTGIILGSLGDYARIEAPDGKSYTIDVGTLAGIHEGEVISISENSVIIRETIRYESGKVEELETPLYLNPVEEEENE</sequence>
<comment type="caution">
    <text evidence="3">The sequence shown here is derived from an EMBL/GenBank/DDBJ whole genome shotgun (WGS) entry which is preliminary data.</text>
</comment>
<dbReference type="AlphaFoldDB" id="A0A2G6E575"/>
<evidence type="ECO:0000256" key="1">
    <source>
        <dbReference type="SAM" id="MobiDB-lite"/>
    </source>
</evidence>
<evidence type="ECO:0000313" key="3">
    <source>
        <dbReference type="EMBL" id="PID57240.1"/>
    </source>
</evidence>
<reference evidence="3 4" key="1">
    <citation type="submission" date="2017-10" db="EMBL/GenBank/DDBJ databases">
        <title>Novel microbial diversity and functional potential in the marine mammal oral microbiome.</title>
        <authorList>
            <person name="Dudek N.K."/>
            <person name="Sun C.L."/>
            <person name="Burstein D."/>
            <person name="Kantor R.S."/>
            <person name="Aliaga Goltsman D.S."/>
            <person name="Bik E.M."/>
            <person name="Thomas B.C."/>
            <person name="Banfield J.F."/>
            <person name="Relman D.A."/>
        </authorList>
    </citation>
    <scope>NUCLEOTIDE SEQUENCE [LARGE SCALE GENOMIC DNA]</scope>
    <source>
        <strain evidence="3">DOLZORAL124_49_17</strain>
    </source>
</reference>
<evidence type="ECO:0000256" key="2">
    <source>
        <dbReference type="SAM" id="SignalP"/>
    </source>
</evidence>
<evidence type="ECO:0000313" key="4">
    <source>
        <dbReference type="Proteomes" id="UP000229740"/>
    </source>
</evidence>
<proteinExistence type="predicted"/>